<proteinExistence type="predicted"/>
<organism evidence="1 2">
    <name type="scientific">Desmophyllum pertusum</name>
    <dbReference type="NCBI Taxonomy" id="174260"/>
    <lineage>
        <taxon>Eukaryota</taxon>
        <taxon>Metazoa</taxon>
        <taxon>Cnidaria</taxon>
        <taxon>Anthozoa</taxon>
        <taxon>Hexacorallia</taxon>
        <taxon>Scleractinia</taxon>
        <taxon>Caryophylliina</taxon>
        <taxon>Caryophylliidae</taxon>
        <taxon>Desmophyllum</taxon>
    </lineage>
</organism>
<dbReference type="AlphaFoldDB" id="A0A9W9YWZ6"/>
<dbReference type="EMBL" id="MU826854">
    <property type="protein sequence ID" value="KAJ7370915.1"/>
    <property type="molecule type" value="Genomic_DNA"/>
</dbReference>
<keyword evidence="2" id="KW-1185">Reference proteome</keyword>
<comment type="caution">
    <text evidence="1">The sequence shown here is derived from an EMBL/GenBank/DDBJ whole genome shotgun (WGS) entry which is preliminary data.</text>
</comment>
<evidence type="ECO:0000313" key="2">
    <source>
        <dbReference type="Proteomes" id="UP001163046"/>
    </source>
</evidence>
<accession>A0A9W9YWZ6</accession>
<dbReference type="Proteomes" id="UP001163046">
    <property type="component" value="Unassembled WGS sequence"/>
</dbReference>
<dbReference type="PANTHER" id="PTHR35083:SF1">
    <property type="entry name" value="RGD1565685 PROTEIN"/>
    <property type="match status" value="1"/>
</dbReference>
<evidence type="ECO:0000313" key="1">
    <source>
        <dbReference type="EMBL" id="KAJ7370915.1"/>
    </source>
</evidence>
<protein>
    <submittedName>
        <fullName evidence="1">Uncharacterized protein</fullName>
    </submittedName>
</protein>
<dbReference type="InterPro" id="IPR027897">
    <property type="entry name" value="DUF4559"/>
</dbReference>
<name>A0A9W9YWZ6_9CNID</name>
<dbReference type="PANTHER" id="PTHR35083">
    <property type="entry name" value="RGD1565685 PROTEIN"/>
    <property type="match status" value="1"/>
</dbReference>
<sequence length="380" mass="42804">MASHSTATDWQSKILKKEYQNWLAVGHALSLMCDGVRPYIEREMKAFHQALLANLATVPPCTCPRPPKHGCAWAAQLTRCHIGGKPNSPKWHQSDSSKWTDPNQGYWEVAKLFMSDLGPSKAAVVDASTTDCTGLTNLLFWCCHFRVQVNLVDAVREMRNTKWGHAARQELADGEKADAFTAIRNLLQDRELVADNDTKAALAEIDLMEKDFDARSIERKVLADFQVTVYGQLDGIEGEMKDFKRNCRSVSNKVQKKLSGIESRQTKVLKLLQSIDDRMEEERIRNISCATQVSNLAGWAFRRTKQFLVGNLRSLNTKSLAVWMVIMILMGCFRCLSHNSYNDGCPLEGGSVPFDTKEFNFTSYLNAARESFTGRILALQ</sequence>
<dbReference type="Pfam" id="PF15112">
    <property type="entry name" value="DUF4559"/>
    <property type="match status" value="1"/>
</dbReference>
<gene>
    <name evidence="1" type="ORF">OS493_028989</name>
</gene>
<reference evidence="1" key="1">
    <citation type="submission" date="2023-01" db="EMBL/GenBank/DDBJ databases">
        <title>Genome assembly of the deep-sea coral Lophelia pertusa.</title>
        <authorList>
            <person name="Herrera S."/>
            <person name="Cordes E."/>
        </authorList>
    </citation>
    <scope>NUCLEOTIDE SEQUENCE</scope>
    <source>
        <strain evidence="1">USNM1676648</strain>
        <tissue evidence="1">Polyp</tissue>
    </source>
</reference>
<dbReference type="OrthoDB" id="9934809at2759"/>